<dbReference type="Gene3D" id="2.30.29.30">
    <property type="entry name" value="Pleckstrin-homology domain (PH domain)/Phosphotyrosine-binding domain (PTB)"/>
    <property type="match status" value="2"/>
</dbReference>
<dbReference type="InterPro" id="IPR011993">
    <property type="entry name" value="PH-like_dom_sf"/>
</dbReference>
<dbReference type="SUPFAM" id="SSF48065">
    <property type="entry name" value="DBL homology domain (DH-domain)"/>
    <property type="match status" value="1"/>
</dbReference>
<dbReference type="SUPFAM" id="SSF57903">
    <property type="entry name" value="FYVE/PHD zinc finger"/>
    <property type="match status" value="1"/>
</dbReference>
<dbReference type="Proteomes" id="UP000659654">
    <property type="component" value="Unassembled WGS sequence"/>
</dbReference>
<sequence length="820" mass="94152">MTLGSSEAFLPSYQISPRQHQIPDDIDLEGGTLISVEEFEEVDPVDKCKVYVTRYNVQSADGTEESTFTKKRKIRVNCTESVQRIEYSKGKESKFEEETLVYNPIEALGARNEPNDLRLINSYGNKDNFNQVFMQTQDQLMQLIQQKKNNYVDAFPELFANLRSQPAVLGDSPSTYQEVVVNPDGSTTVRTKSSKAFSSHYTRQETYLNGVKQDTKCKFRAFMEYSGPEGGFKIKVKDNPDDDLSEDEGETDSLSLISRLSRSCLSDIHDSLSEVPDDRSALVVHDKHAPSIKREPLKRHEKAWHAVNELVESENRYVQKLYLLERFREEMEAEKLLDKRQMAMLFANTSSLYRFHNDHLLPQLMDRRREWANTKKISDVIKKQGPFLKMYSEYTNNYKNATNVFDETMKRKKKFESIVRKLEKLPECENMSLVSHLICPVQRVMRYQLLLKEYQKYLEYSDPDYGDTEQALELVVGAASHANEMMRKLDRYRNVLEVQEMLGGSISLVSPSRELLKRSKLMKISSSTGKCEERLLYVFNDLILLTSERTIGLGSKLKLRALFDPLYTQICEGDNLEREHSFYLRGSDHAGGPSRCVELFCNTQNDKASLIDTIWAVISDSHQRRNSFKRSVTPPVLAALTDDKKSCAKCDEEFPWYARQGVQCGQCHRKYCKKCFNPNGKKARICDQCGSVNEEIENTNKYVTPSRQNVLDVPAMGNDDIIKQSKVKLKSSTGKILERYFVLRKNFCLFSYNSQKDSCALCMLPIPGCDVAPDNEHRALVIRHLKRAYTIILDNDTDHAEWMAALVLSSNARIPGVDEK</sequence>
<organism evidence="5 7">
    <name type="scientific">Bursaphelenchus xylophilus</name>
    <name type="common">Pinewood nematode worm</name>
    <name type="synonym">Aphelenchoides xylophilus</name>
    <dbReference type="NCBI Taxonomy" id="6326"/>
    <lineage>
        <taxon>Eukaryota</taxon>
        <taxon>Metazoa</taxon>
        <taxon>Ecdysozoa</taxon>
        <taxon>Nematoda</taxon>
        <taxon>Chromadorea</taxon>
        <taxon>Rhabditida</taxon>
        <taxon>Tylenchina</taxon>
        <taxon>Tylenchomorpha</taxon>
        <taxon>Aphelenchoidea</taxon>
        <taxon>Aphelenchoididae</taxon>
        <taxon>Bursaphelenchus</taxon>
    </lineage>
</organism>
<keyword evidence="6" id="KW-1185">Reference proteome</keyword>
<reference evidence="7" key="1">
    <citation type="submission" date="2016-11" db="UniProtKB">
        <authorList>
            <consortium name="WormBaseParasite"/>
        </authorList>
    </citation>
    <scope>IDENTIFICATION</scope>
</reference>
<dbReference type="SUPFAM" id="SSF50729">
    <property type="entry name" value="PH domain-like"/>
    <property type="match status" value="2"/>
</dbReference>
<dbReference type="InterPro" id="IPR035899">
    <property type="entry name" value="DBL_dom_sf"/>
</dbReference>
<protein>
    <submittedName>
        <fullName evidence="3">(pine wood nematode) hypothetical protein</fullName>
    </submittedName>
</protein>
<dbReference type="CDD" id="cd00160">
    <property type="entry name" value="RhoGEF"/>
    <property type="match status" value="1"/>
</dbReference>
<evidence type="ECO:0000313" key="7">
    <source>
        <dbReference type="WBParaSite" id="BXY_0769300.1"/>
    </source>
</evidence>
<dbReference type="InterPro" id="IPR013083">
    <property type="entry name" value="Znf_RING/FYVE/PHD"/>
</dbReference>
<dbReference type="Gene3D" id="3.30.40.10">
    <property type="entry name" value="Zinc/RING finger domain, C3HC4 (zinc finger)"/>
    <property type="match status" value="1"/>
</dbReference>
<dbReference type="SMART" id="SM00325">
    <property type="entry name" value="RhoGEF"/>
    <property type="match status" value="1"/>
</dbReference>
<dbReference type="PANTHER" id="PTHR12673:SF241">
    <property type="entry name" value="DH DOMAIN-CONTAINING PROTEIN"/>
    <property type="match status" value="1"/>
</dbReference>
<dbReference type="PROSITE" id="PS50003">
    <property type="entry name" value="PH_DOMAIN"/>
    <property type="match status" value="1"/>
</dbReference>
<dbReference type="InterPro" id="IPR051092">
    <property type="entry name" value="FYVE_RhoGEF_PH"/>
</dbReference>
<evidence type="ECO:0000259" key="2">
    <source>
        <dbReference type="PROSITE" id="PS50010"/>
    </source>
</evidence>
<dbReference type="GO" id="GO:0007010">
    <property type="term" value="P:cytoskeleton organization"/>
    <property type="evidence" value="ECO:0007669"/>
    <property type="project" value="TreeGrafter"/>
</dbReference>
<dbReference type="Proteomes" id="UP000095284">
    <property type="component" value="Unplaced"/>
</dbReference>
<dbReference type="OrthoDB" id="245697at2759"/>
<proteinExistence type="predicted"/>
<name>A0A1I7S3W2_BURXY</name>
<dbReference type="PANTHER" id="PTHR12673">
    <property type="entry name" value="FACIOGENITAL DYSPLASIA PROTEIN"/>
    <property type="match status" value="1"/>
</dbReference>
<dbReference type="InterPro" id="IPR001849">
    <property type="entry name" value="PH_domain"/>
</dbReference>
<dbReference type="Pfam" id="PF00621">
    <property type="entry name" value="RhoGEF"/>
    <property type="match status" value="1"/>
</dbReference>
<feature type="domain" description="DH" evidence="2">
    <location>
        <begin position="302"/>
        <end position="485"/>
    </location>
</feature>
<reference evidence="4" key="2">
    <citation type="submission" date="2020-08" db="EMBL/GenBank/DDBJ databases">
        <authorList>
            <person name="Kikuchi T."/>
        </authorList>
    </citation>
    <scope>NUCLEOTIDE SEQUENCE</scope>
    <source>
        <strain evidence="3">Ka4C1</strain>
    </source>
</reference>
<dbReference type="EMBL" id="CAJFCV020000004">
    <property type="protein sequence ID" value="CAG9116533.1"/>
    <property type="molecule type" value="Genomic_DNA"/>
</dbReference>
<dbReference type="InterPro" id="IPR000219">
    <property type="entry name" value="DH_dom"/>
</dbReference>
<evidence type="ECO:0000259" key="1">
    <source>
        <dbReference type="PROSITE" id="PS50003"/>
    </source>
</evidence>
<dbReference type="AlphaFoldDB" id="A0A1I7S3W2"/>
<dbReference type="GO" id="GO:0005737">
    <property type="term" value="C:cytoplasm"/>
    <property type="evidence" value="ECO:0007669"/>
    <property type="project" value="TreeGrafter"/>
</dbReference>
<dbReference type="GO" id="GO:0046847">
    <property type="term" value="P:filopodium assembly"/>
    <property type="evidence" value="ECO:0007669"/>
    <property type="project" value="TreeGrafter"/>
</dbReference>
<dbReference type="PROSITE" id="PS50010">
    <property type="entry name" value="DH_2"/>
    <property type="match status" value="1"/>
</dbReference>
<feature type="domain" description="PH" evidence="1">
    <location>
        <begin position="720"/>
        <end position="811"/>
    </location>
</feature>
<dbReference type="GO" id="GO:0005085">
    <property type="term" value="F:guanyl-nucleotide exchange factor activity"/>
    <property type="evidence" value="ECO:0007669"/>
    <property type="project" value="InterPro"/>
</dbReference>
<accession>A0A1I7S3W2</accession>
<dbReference type="WBParaSite" id="BXY_0769300.1">
    <property type="protein sequence ID" value="BXY_0769300.1"/>
    <property type="gene ID" value="BXY_0769300"/>
</dbReference>
<dbReference type="Gene3D" id="1.20.900.10">
    <property type="entry name" value="Dbl homology (DH) domain"/>
    <property type="match status" value="1"/>
</dbReference>
<evidence type="ECO:0000313" key="6">
    <source>
        <dbReference type="Proteomes" id="UP000659654"/>
    </source>
</evidence>
<dbReference type="eggNOG" id="KOG4424">
    <property type="taxonomic scope" value="Eukaryota"/>
</dbReference>
<evidence type="ECO:0000313" key="5">
    <source>
        <dbReference type="Proteomes" id="UP000095284"/>
    </source>
</evidence>
<evidence type="ECO:0000313" key="4">
    <source>
        <dbReference type="EMBL" id="CAG9116533.1"/>
    </source>
</evidence>
<dbReference type="InterPro" id="IPR011011">
    <property type="entry name" value="Znf_FYVE_PHD"/>
</dbReference>
<dbReference type="Proteomes" id="UP000582659">
    <property type="component" value="Unassembled WGS sequence"/>
</dbReference>
<dbReference type="EMBL" id="CAJFDI010000004">
    <property type="protein sequence ID" value="CAD5226951.1"/>
    <property type="molecule type" value="Genomic_DNA"/>
</dbReference>
<dbReference type="SMART" id="SM00233">
    <property type="entry name" value="PH"/>
    <property type="match status" value="2"/>
</dbReference>
<evidence type="ECO:0000313" key="3">
    <source>
        <dbReference type="EMBL" id="CAD5226951.1"/>
    </source>
</evidence>
<dbReference type="SMR" id="A0A1I7S3W2"/>
<dbReference type="CDD" id="cd00065">
    <property type="entry name" value="FYVE_like_SF"/>
    <property type="match status" value="1"/>
</dbReference>
<gene>
    <name evidence="3" type="ORF">BXYJ_LOCUS9496</name>
</gene>